<evidence type="ECO:0000256" key="3">
    <source>
        <dbReference type="ARBA" id="ARBA00022989"/>
    </source>
</evidence>
<evidence type="ECO:0000313" key="7">
    <source>
        <dbReference type="EMBL" id="MBH1942337.1"/>
    </source>
</evidence>
<dbReference type="Pfam" id="PF12698">
    <property type="entry name" value="ABC2_membrane_3"/>
    <property type="match status" value="1"/>
</dbReference>
<feature type="transmembrane region" description="Helical" evidence="5">
    <location>
        <begin position="27"/>
        <end position="47"/>
    </location>
</feature>
<gene>
    <name evidence="7" type="ORF">I5677_15655</name>
</gene>
<protein>
    <submittedName>
        <fullName evidence="7">ABC transporter permease</fullName>
    </submittedName>
</protein>
<evidence type="ECO:0000256" key="1">
    <source>
        <dbReference type="ARBA" id="ARBA00004141"/>
    </source>
</evidence>
<comment type="subcellular location">
    <subcellularLocation>
        <location evidence="1">Membrane</location>
        <topology evidence="1">Multi-pass membrane protein</topology>
    </subcellularLocation>
</comment>
<feature type="transmembrane region" description="Helical" evidence="5">
    <location>
        <begin position="194"/>
        <end position="215"/>
    </location>
</feature>
<evidence type="ECO:0000256" key="5">
    <source>
        <dbReference type="SAM" id="Phobius"/>
    </source>
</evidence>
<dbReference type="GO" id="GO:0016020">
    <property type="term" value="C:membrane"/>
    <property type="evidence" value="ECO:0007669"/>
    <property type="project" value="UniProtKB-SubCell"/>
</dbReference>
<keyword evidence="3 5" id="KW-1133">Transmembrane helix</keyword>
<organism evidence="7 8">
    <name type="scientific">Mobilitalea sibirica</name>
    <dbReference type="NCBI Taxonomy" id="1462919"/>
    <lineage>
        <taxon>Bacteria</taxon>
        <taxon>Bacillati</taxon>
        <taxon>Bacillota</taxon>
        <taxon>Clostridia</taxon>
        <taxon>Lachnospirales</taxon>
        <taxon>Lachnospiraceae</taxon>
        <taxon>Mobilitalea</taxon>
    </lineage>
</organism>
<keyword evidence="2 5" id="KW-0812">Transmembrane</keyword>
<dbReference type="AlphaFoldDB" id="A0A8J7HDP8"/>
<keyword evidence="4 5" id="KW-0472">Membrane</keyword>
<feature type="transmembrane region" description="Helical" evidence="5">
    <location>
        <begin position="376"/>
        <end position="394"/>
    </location>
</feature>
<feature type="domain" description="ABC-2 type transporter transmembrane" evidence="6">
    <location>
        <begin position="29"/>
        <end position="418"/>
    </location>
</feature>
<dbReference type="Proteomes" id="UP000623269">
    <property type="component" value="Unassembled WGS sequence"/>
</dbReference>
<dbReference type="PANTHER" id="PTHR43471">
    <property type="entry name" value="ABC TRANSPORTER PERMEASE"/>
    <property type="match status" value="1"/>
</dbReference>
<sequence>MKDNFRGWKSVFGFTFRQATKGVGFKLVTLLVAFLILGVFVLVNIIVAKPDKVDQVETSPINRVIILDNSGLQPTNFKEINPQLNTQQFGHIDFAWEENTSKDAVIKSAIADSDKTLAVIISAKESGYELEGVIPAGSIITKRHAIELLEQISSAFSTGKLIQSGLTTSQLTSVLKPVVTSYAKIGESISEIAIVIKIVAPMLFGFMLYMMLLLYGQTISKSVSTEKTSKLMETLLTSVHPYALITGKVLAITSMALLQFVTWIAAVFAGLFGGNAVARAFYPEYENTAITAINFLKDNIGETAMTIPAVVLAIIFFCIGFLFYSVLAGLAGCLVSKPEDVASTQTIFMFPVIISFLIVYLAPLMKNEALITISRYIPFTAPFSVPVEVITGTIGLFEGMIALTLLLVFTVFIILLSARIYKGLILYTGQKLSLKTIGNVIKAK</sequence>
<evidence type="ECO:0000259" key="6">
    <source>
        <dbReference type="Pfam" id="PF12698"/>
    </source>
</evidence>
<dbReference type="GO" id="GO:0140359">
    <property type="term" value="F:ABC-type transporter activity"/>
    <property type="evidence" value="ECO:0007669"/>
    <property type="project" value="InterPro"/>
</dbReference>
<feature type="transmembrane region" description="Helical" evidence="5">
    <location>
        <begin position="347"/>
        <end position="364"/>
    </location>
</feature>
<reference evidence="7" key="1">
    <citation type="submission" date="2020-12" db="EMBL/GenBank/DDBJ databases">
        <title>M. sibirica DSM 26468T genome.</title>
        <authorList>
            <person name="Thieme N."/>
            <person name="Rettenmaier R."/>
            <person name="Zverlov V."/>
            <person name="Liebl W."/>
        </authorList>
    </citation>
    <scope>NUCLEOTIDE SEQUENCE</scope>
    <source>
        <strain evidence="7">DSM 26468</strain>
    </source>
</reference>
<comment type="caution">
    <text evidence="7">The sequence shown here is derived from an EMBL/GenBank/DDBJ whole genome shotgun (WGS) entry which is preliminary data.</text>
</comment>
<evidence type="ECO:0000256" key="2">
    <source>
        <dbReference type="ARBA" id="ARBA00022692"/>
    </source>
</evidence>
<evidence type="ECO:0000313" key="8">
    <source>
        <dbReference type="Proteomes" id="UP000623269"/>
    </source>
</evidence>
<dbReference type="InterPro" id="IPR013525">
    <property type="entry name" value="ABC2_TM"/>
</dbReference>
<dbReference type="RefSeq" id="WP_197662590.1">
    <property type="nucleotide sequence ID" value="NZ_JAEAGR010000020.1"/>
</dbReference>
<feature type="transmembrane region" description="Helical" evidence="5">
    <location>
        <begin position="400"/>
        <end position="421"/>
    </location>
</feature>
<accession>A0A8J7HDP8</accession>
<keyword evidence="8" id="KW-1185">Reference proteome</keyword>
<proteinExistence type="predicted"/>
<name>A0A8J7HDP8_9FIRM</name>
<dbReference type="PANTHER" id="PTHR43471:SF3">
    <property type="entry name" value="ABC TRANSPORTER PERMEASE PROTEIN NATB"/>
    <property type="match status" value="1"/>
</dbReference>
<evidence type="ECO:0000256" key="4">
    <source>
        <dbReference type="ARBA" id="ARBA00023136"/>
    </source>
</evidence>
<dbReference type="EMBL" id="JAEAGR010000020">
    <property type="protein sequence ID" value="MBH1942337.1"/>
    <property type="molecule type" value="Genomic_DNA"/>
</dbReference>
<feature type="transmembrane region" description="Helical" evidence="5">
    <location>
        <begin position="303"/>
        <end position="327"/>
    </location>
</feature>